<reference evidence="2" key="2">
    <citation type="submission" date="2018-10" db="UniProtKB">
        <authorList>
            <consortium name="EnsemblPlants"/>
        </authorList>
    </citation>
    <scope>IDENTIFICATION</scope>
</reference>
<evidence type="ECO:0000313" key="2">
    <source>
        <dbReference type="EnsemblPlants" id="TraesCS2D02G018600.1"/>
    </source>
</evidence>
<dbReference type="Gramene" id="TraesCS2D02G018600.1">
    <property type="protein sequence ID" value="TraesCS2D02G018600.1"/>
    <property type="gene ID" value="TraesCS2D02G018600"/>
</dbReference>
<reference evidence="2" key="1">
    <citation type="submission" date="2018-08" db="EMBL/GenBank/DDBJ databases">
        <authorList>
            <person name="Rossello M."/>
        </authorList>
    </citation>
    <scope>NUCLEOTIDE SEQUENCE [LARGE SCALE GENOMIC DNA]</scope>
    <source>
        <strain evidence="2">cv. Chinese Spring</strain>
    </source>
</reference>
<evidence type="ECO:0000313" key="3">
    <source>
        <dbReference type="Proteomes" id="UP000019116"/>
    </source>
</evidence>
<dbReference type="RefSeq" id="XP_044329692.1">
    <property type="nucleotide sequence ID" value="XM_044473757.1"/>
</dbReference>
<dbReference type="Gramene" id="TraesSYM2D03G01101570.1">
    <property type="protein sequence ID" value="TraesSYM2D03G01101570.1"/>
    <property type="gene ID" value="TraesSYM2D03G01101570"/>
</dbReference>
<dbReference type="Gramene" id="TraesCS2D03G0035600.1">
    <property type="protein sequence ID" value="TraesCS2D03G0035600.1.CDS"/>
    <property type="gene ID" value="TraesCS2D03G0035600"/>
</dbReference>
<dbReference type="STRING" id="4565.A0A3B6D484"/>
<dbReference type="InterPro" id="IPR011676">
    <property type="entry name" value="DUF1618"/>
</dbReference>
<dbReference type="OMA" id="MLVRPVE"/>
<name>A0A3B6D484_WHEAT</name>
<organism evidence="2">
    <name type="scientific">Triticum aestivum</name>
    <name type="common">Wheat</name>
    <dbReference type="NCBI Taxonomy" id="4565"/>
    <lineage>
        <taxon>Eukaryota</taxon>
        <taxon>Viridiplantae</taxon>
        <taxon>Streptophyta</taxon>
        <taxon>Embryophyta</taxon>
        <taxon>Tracheophyta</taxon>
        <taxon>Spermatophyta</taxon>
        <taxon>Magnoliopsida</taxon>
        <taxon>Liliopsida</taxon>
        <taxon>Poales</taxon>
        <taxon>Poaceae</taxon>
        <taxon>BOP clade</taxon>
        <taxon>Pooideae</taxon>
        <taxon>Triticodae</taxon>
        <taxon>Triticeae</taxon>
        <taxon>Triticinae</taxon>
        <taxon>Triticum</taxon>
    </lineage>
</organism>
<feature type="domain" description="DUF1618" evidence="1">
    <location>
        <begin position="209"/>
        <end position="355"/>
    </location>
</feature>
<dbReference type="Pfam" id="PF07762">
    <property type="entry name" value="DUF1618"/>
    <property type="match status" value="1"/>
</dbReference>
<dbReference type="OrthoDB" id="582405at2759"/>
<dbReference type="GeneID" id="123051025"/>
<keyword evidence="3" id="KW-1185">Reference proteome</keyword>
<accession>A0A3B6D484</accession>
<dbReference type="Proteomes" id="UP000019116">
    <property type="component" value="Chromosome 2D"/>
</dbReference>
<protein>
    <recommendedName>
        <fullName evidence="1">DUF1618 domain-containing protein</fullName>
    </recommendedName>
</protein>
<sequence>MARSMVLLAREIDFSPHDEGRQFRWGFYEGMLPTRKAMREDVIRYLRTFKARAVVDNPPELSFLHILVPPQSRPLPPTCMDLDSARISSTDKNLVALYAGGYRPGSDLLGGYLIYDASNDSLSVIPPLPSDDLRGAMGHQSAVIMCDPHGEGYLLAELIKKGGGLAGVWLWKSSAPEPKWVSVPGSHPLPPSRFTVDSCFSYRGSTLCWVDLLKGMLLCDLNQDCDNKFSFIKLPQDCPALDWNLKEFSFVKLPQDCPALDRNLEESSYIIKFCTRPEEFRSMACVCDHIKLVSLDESGLELSLWTLLTDHSHWIKTSKYNVDKIWANVNYQSTVLRQLIPSLPVLSIHEDGVVYLVVNDESIVDRRLEHKGQYLLRVDMKNNEVQISPQPTRRICYQLFASEFSAYRQHLQDRPREIEAREFGASEKTLKI</sequence>
<evidence type="ECO:0000259" key="1">
    <source>
        <dbReference type="Pfam" id="PF07762"/>
    </source>
</evidence>
<dbReference type="PANTHER" id="PTHR33086">
    <property type="entry name" value="OS05G0468200 PROTEIN-RELATED"/>
    <property type="match status" value="1"/>
</dbReference>
<gene>
    <name evidence="2" type="primary">LOC123051025</name>
</gene>
<dbReference type="Gramene" id="TraesWEE_scaffold_306744_01G000100.1">
    <property type="protein sequence ID" value="TraesWEE_scaffold_306744_01G000100.1"/>
    <property type="gene ID" value="TraesWEE_scaffold_306744_01G000100"/>
</dbReference>
<dbReference type="PANTHER" id="PTHR33086:SF43">
    <property type="entry name" value="DUF1618 DOMAIN-CONTAINING PROTEIN"/>
    <property type="match status" value="1"/>
</dbReference>
<dbReference type="AlphaFoldDB" id="A0A3B6D484"/>
<proteinExistence type="predicted"/>
<dbReference type="Gramene" id="TraesJAG2D03G01090840.1">
    <property type="protein sequence ID" value="TraesJAG2D03G01090840.1"/>
    <property type="gene ID" value="TraesJAG2D03G01090840"/>
</dbReference>
<dbReference type="EnsemblPlants" id="TraesCS2D02G018600.1">
    <property type="protein sequence ID" value="TraesCS2D02G018600.1"/>
    <property type="gene ID" value="TraesCS2D02G018600"/>
</dbReference>